<dbReference type="PANTHER" id="PTHR43796:SF2">
    <property type="entry name" value="CARBOXYNORSPERMIDINE SYNTHASE"/>
    <property type="match status" value="1"/>
</dbReference>
<dbReference type="InterPro" id="IPR036291">
    <property type="entry name" value="NAD(P)-bd_dom_sf"/>
</dbReference>
<dbReference type="Gene3D" id="3.40.50.720">
    <property type="entry name" value="NAD(P)-binding Rossmann-like Domain"/>
    <property type="match status" value="1"/>
</dbReference>
<proteinExistence type="predicted"/>
<protein>
    <recommendedName>
        <fullName evidence="3">Saccharopine dehydrogenase</fullName>
    </recommendedName>
</protein>
<comment type="caution">
    <text evidence="1">The sequence shown here is derived from an EMBL/GenBank/DDBJ whole genome shotgun (WGS) entry which is preliminary data.</text>
</comment>
<dbReference type="AlphaFoldDB" id="A0A1Q8CT90"/>
<gene>
    <name evidence="1" type="ORF">BU204_10230</name>
</gene>
<evidence type="ECO:0000313" key="2">
    <source>
        <dbReference type="Proteomes" id="UP000185596"/>
    </source>
</evidence>
<dbReference type="SUPFAM" id="SSF51735">
    <property type="entry name" value="NAD(P)-binding Rossmann-fold domains"/>
    <property type="match status" value="1"/>
</dbReference>
<dbReference type="Proteomes" id="UP000185596">
    <property type="component" value="Unassembled WGS sequence"/>
</dbReference>
<dbReference type="OrthoDB" id="1910498at2"/>
<accession>A0A1Q8CT90</accession>
<keyword evidence="2" id="KW-1185">Reference proteome</keyword>
<dbReference type="RefSeq" id="WP_075125380.1">
    <property type="nucleotide sequence ID" value="NZ_MSIE01000015.1"/>
</dbReference>
<dbReference type="STRING" id="1912961.BU204_10230"/>
<reference evidence="1 2" key="1">
    <citation type="submission" date="2016-12" db="EMBL/GenBank/DDBJ databases">
        <title>The draft genome sequence of Actinophytocola sp. 11-183.</title>
        <authorList>
            <person name="Wang W."/>
            <person name="Yuan L."/>
        </authorList>
    </citation>
    <scope>NUCLEOTIDE SEQUENCE [LARGE SCALE GENOMIC DNA]</scope>
    <source>
        <strain evidence="1 2">11-183</strain>
    </source>
</reference>
<organism evidence="1 2">
    <name type="scientific">Actinophytocola xanthii</name>
    <dbReference type="NCBI Taxonomy" id="1912961"/>
    <lineage>
        <taxon>Bacteria</taxon>
        <taxon>Bacillati</taxon>
        <taxon>Actinomycetota</taxon>
        <taxon>Actinomycetes</taxon>
        <taxon>Pseudonocardiales</taxon>
        <taxon>Pseudonocardiaceae</taxon>
    </lineage>
</organism>
<evidence type="ECO:0000313" key="1">
    <source>
        <dbReference type="EMBL" id="OLF17588.1"/>
    </source>
</evidence>
<dbReference type="EMBL" id="MSIE01000015">
    <property type="protein sequence ID" value="OLF17588.1"/>
    <property type="molecule type" value="Genomic_DNA"/>
</dbReference>
<evidence type="ECO:0008006" key="3">
    <source>
        <dbReference type="Google" id="ProtNLM"/>
    </source>
</evidence>
<sequence>MSSKTRKTPTLLIVGGYGLVGTQVARMLRQRHPNLGIVLGGRTPERGAALAAAIGASTAAVDTGAEHPLASLPVRPTAVLAAASDPADHLLADAAARGLPIADINRGGHASVLDAAVAVTCASASAPVLLSGSWMAGVAALMAAAAVREHGEVSRLDITALASSDDEVGPDSKGFGQRLAWPYYPMRRGRRQAAHPLTGVRRVLCADGNERPAALVGTLEQITLPRTLGVPTVETRLALLDPASLYALIGLKRTGVLRALTRPVLHRVRSALLERPGTGDFAGITVTAEGPGRTVRVDVLDPAGQAHLSAVGAVCAAERVLGLAGHHLPPGLSFPEQSADPRADVATLRAAGVIVRQSGFAAEPTPTHQRDIEVLAS</sequence>
<name>A0A1Q8CT90_9PSEU</name>
<dbReference type="PANTHER" id="PTHR43796">
    <property type="entry name" value="CARBOXYNORSPERMIDINE SYNTHASE"/>
    <property type="match status" value="1"/>
</dbReference>